<evidence type="ECO:0000256" key="1">
    <source>
        <dbReference type="SAM" id="SignalP"/>
    </source>
</evidence>
<reference evidence="2 3" key="1">
    <citation type="journal article" date="2020" name="BMC Genomics">
        <title>Intraspecific diversification of the crop wild relative Brassica cretica Lam. using demographic model selection.</title>
        <authorList>
            <person name="Kioukis A."/>
            <person name="Michalopoulou V.A."/>
            <person name="Briers L."/>
            <person name="Pirintsos S."/>
            <person name="Studholme D.J."/>
            <person name="Pavlidis P."/>
            <person name="Sarris P.F."/>
        </authorList>
    </citation>
    <scope>NUCLEOTIDE SEQUENCE [LARGE SCALE GENOMIC DNA]</scope>
    <source>
        <strain evidence="3">cv. PFS-1207/04</strain>
    </source>
</reference>
<evidence type="ECO:0000313" key="3">
    <source>
        <dbReference type="Proteomes" id="UP000266723"/>
    </source>
</evidence>
<organism evidence="2 3">
    <name type="scientific">Brassica cretica</name>
    <name type="common">Mustard</name>
    <dbReference type="NCBI Taxonomy" id="69181"/>
    <lineage>
        <taxon>Eukaryota</taxon>
        <taxon>Viridiplantae</taxon>
        <taxon>Streptophyta</taxon>
        <taxon>Embryophyta</taxon>
        <taxon>Tracheophyta</taxon>
        <taxon>Spermatophyta</taxon>
        <taxon>Magnoliopsida</taxon>
        <taxon>eudicotyledons</taxon>
        <taxon>Gunneridae</taxon>
        <taxon>Pentapetalae</taxon>
        <taxon>rosids</taxon>
        <taxon>malvids</taxon>
        <taxon>Brassicales</taxon>
        <taxon>Brassicaceae</taxon>
        <taxon>Brassiceae</taxon>
        <taxon>Brassica</taxon>
    </lineage>
</organism>
<dbReference type="EMBL" id="QGKV02000759">
    <property type="protein sequence ID" value="KAF3565732.1"/>
    <property type="molecule type" value="Genomic_DNA"/>
</dbReference>
<feature type="chain" id="PRO_5046969497" evidence="1">
    <location>
        <begin position="17"/>
        <end position="57"/>
    </location>
</feature>
<evidence type="ECO:0000313" key="2">
    <source>
        <dbReference type="EMBL" id="KAF3565732.1"/>
    </source>
</evidence>
<keyword evidence="1" id="KW-0732">Signal</keyword>
<accession>A0ABQ7D0I6</accession>
<keyword evidence="3" id="KW-1185">Reference proteome</keyword>
<gene>
    <name evidence="2" type="ORF">DY000_02012223</name>
</gene>
<protein>
    <submittedName>
        <fullName evidence="2">Uncharacterized protein</fullName>
    </submittedName>
</protein>
<dbReference type="Proteomes" id="UP000266723">
    <property type="component" value="Unassembled WGS sequence"/>
</dbReference>
<name>A0ABQ7D0I6_BRACR</name>
<feature type="signal peptide" evidence="1">
    <location>
        <begin position="1"/>
        <end position="16"/>
    </location>
</feature>
<proteinExistence type="predicted"/>
<comment type="caution">
    <text evidence="2">The sequence shown here is derived from an EMBL/GenBank/DDBJ whole genome shotgun (WGS) entry which is preliminary data.</text>
</comment>
<sequence length="57" mass="6313">MDRVVLVCLSSVGALALSDEISKSDEALRRVDRVGFDGGSTGSELRRNEVAVMWFRR</sequence>